<reference evidence="2" key="1">
    <citation type="submission" date="2023-08" db="EMBL/GenBank/DDBJ databases">
        <title>A de novo genome assembly of Solanum verrucosum Schlechtendal, a Mexican diploid species geographically isolated from the other diploid A-genome species in potato relatives.</title>
        <authorList>
            <person name="Hosaka K."/>
        </authorList>
    </citation>
    <scope>NUCLEOTIDE SEQUENCE</scope>
    <source>
        <tissue evidence="2">Young leaves</tissue>
    </source>
</reference>
<dbReference type="Gene3D" id="3.40.50.300">
    <property type="entry name" value="P-loop containing nucleotide triphosphate hydrolases"/>
    <property type="match status" value="1"/>
</dbReference>
<protein>
    <recommendedName>
        <fullName evidence="1">NB-ARC domain-containing protein</fullName>
    </recommendedName>
</protein>
<organism evidence="2 3">
    <name type="scientific">Solanum verrucosum</name>
    <dbReference type="NCBI Taxonomy" id="315347"/>
    <lineage>
        <taxon>Eukaryota</taxon>
        <taxon>Viridiplantae</taxon>
        <taxon>Streptophyta</taxon>
        <taxon>Embryophyta</taxon>
        <taxon>Tracheophyta</taxon>
        <taxon>Spermatophyta</taxon>
        <taxon>Magnoliopsida</taxon>
        <taxon>eudicotyledons</taxon>
        <taxon>Gunneridae</taxon>
        <taxon>Pentapetalae</taxon>
        <taxon>asterids</taxon>
        <taxon>lamiids</taxon>
        <taxon>Solanales</taxon>
        <taxon>Solanaceae</taxon>
        <taxon>Solanoideae</taxon>
        <taxon>Solaneae</taxon>
        <taxon>Solanum</taxon>
    </lineage>
</organism>
<dbReference type="InterPro" id="IPR027417">
    <property type="entry name" value="P-loop_NTPase"/>
</dbReference>
<feature type="domain" description="NB-ARC" evidence="1">
    <location>
        <begin position="96"/>
        <end position="133"/>
    </location>
</feature>
<evidence type="ECO:0000313" key="3">
    <source>
        <dbReference type="Proteomes" id="UP001234989"/>
    </source>
</evidence>
<evidence type="ECO:0000313" key="2">
    <source>
        <dbReference type="EMBL" id="WMV28475.1"/>
    </source>
</evidence>
<dbReference type="GO" id="GO:0043531">
    <property type="term" value="F:ADP binding"/>
    <property type="evidence" value="ECO:0007669"/>
    <property type="project" value="InterPro"/>
</dbReference>
<dbReference type="InterPro" id="IPR002182">
    <property type="entry name" value="NB-ARC"/>
</dbReference>
<dbReference type="EMBL" id="CP133616">
    <property type="protein sequence ID" value="WMV28475.1"/>
    <property type="molecule type" value="Genomic_DNA"/>
</dbReference>
<name>A0AAF0QTM3_SOLVR</name>
<dbReference type="InterPro" id="IPR032675">
    <property type="entry name" value="LRR_dom_sf"/>
</dbReference>
<dbReference type="PANTHER" id="PTHR15140:SF39">
    <property type="entry name" value="LATE BLIGHT RESISTANCE PROTEIN HOMOLOG R1B-14"/>
    <property type="match status" value="1"/>
</dbReference>
<gene>
    <name evidence="2" type="ORF">MTR67_021860</name>
</gene>
<dbReference type="Pfam" id="PF00931">
    <property type="entry name" value="NB-ARC"/>
    <property type="match status" value="2"/>
</dbReference>
<dbReference type="SUPFAM" id="SSF52540">
    <property type="entry name" value="P-loop containing nucleoside triphosphate hydrolases"/>
    <property type="match status" value="1"/>
</dbReference>
<proteinExistence type="predicted"/>
<dbReference type="Proteomes" id="UP001234989">
    <property type="component" value="Chromosome 5"/>
</dbReference>
<feature type="domain" description="NB-ARC" evidence="1">
    <location>
        <begin position="68"/>
        <end position="95"/>
    </location>
</feature>
<dbReference type="PANTHER" id="PTHR15140">
    <property type="entry name" value="TUBULIN-SPECIFIC CHAPERONE E"/>
    <property type="match status" value="1"/>
</dbReference>
<dbReference type="Gene3D" id="3.80.10.10">
    <property type="entry name" value="Ribonuclease Inhibitor"/>
    <property type="match status" value="1"/>
</dbReference>
<dbReference type="SUPFAM" id="SSF52058">
    <property type="entry name" value="L domain-like"/>
    <property type="match status" value="1"/>
</dbReference>
<dbReference type="AlphaFoldDB" id="A0AAF0QTM3"/>
<accession>A0AAF0QTM3</accession>
<evidence type="ECO:0000259" key="1">
    <source>
        <dbReference type="Pfam" id="PF00931"/>
    </source>
</evidence>
<keyword evidence="3" id="KW-1185">Reference proteome</keyword>
<sequence length="262" mass="30343">MGSREPTAPPVDTPLPAFIARRIKDSRPLRSTIGITAEMMTFHRDMHEELKDLAERVQEIVNSSKHKVGMPGLGKTTLAEQIYNDQIVSCYFDIHDDQLAKELRQVLLRKRFLILIDDVWDTKAWDYLHMCFQGIGFGINQHWLYLEVLKLLNKAFEGVQWNVNDPELKYVKLDSLNFAQWSISEDSFPSLERLVLTNCKRHEKIPSYFEDVVSLKSIEVNWCSWSVANSAEEIQTTQRENMANDAFTVTIQPPDWNRISSP</sequence>